<name>A0A8S5MHY5_9CAUD</name>
<accession>A0A8S5MHY5</accession>
<protein>
    <submittedName>
        <fullName evidence="1">Uncharacterized protein</fullName>
    </submittedName>
</protein>
<dbReference type="EMBL" id="BK014908">
    <property type="protein sequence ID" value="DAD81816.1"/>
    <property type="molecule type" value="Genomic_DNA"/>
</dbReference>
<reference evidence="1" key="1">
    <citation type="journal article" date="2021" name="Proc. Natl. Acad. Sci. U.S.A.">
        <title>A Catalog of Tens of Thousands of Viruses from Human Metagenomes Reveals Hidden Associations with Chronic Diseases.</title>
        <authorList>
            <person name="Tisza M.J."/>
            <person name="Buck C.B."/>
        </authorList>
    </citation>
    <scope>NUCLEOTIDE SEQUENCE</scope>
    <source>
        <strain evidence="1">CtvyM23</strain>
    </source>
</reference>
<sequence>MSLDYESDIENNAKLVEQTKRLVVSLKALTKTVDGKRVLKGILDMCPSQDCFSTDSNTMAYQCGRMAIGLELRNFIKIHCGNDLLSSIENTEI</sequence>
<evidence type="ECO:0000313" key="1">
    <source>
        <dbReference type="EMBL" id="DAD81816.1"/>
    </source>
</evidence>
<organism evidence="1">
    <name type="scientific">Siphoviridae sp. ctvyM23</name>
    <dbReference type="NCBI Taxonomy" id="2826514"/>
    <lineage>
        <taxon>Viruses</taxon>
        <taxon>Duplodnaviria</taxon>
        <taxon>Heunggongvirae</taxon>
        <taxon>Uroviricota</taxon>
        <taxon>Caudoviricetes</taxon>
    </lineage>
</organism>
<proteinExistence type="predicted"/>